<dbReference type="InterPro" id="IPR005021">
    <property type="entry name" value="Terminase_largesu-like"/>
</dbReference>
<proteinExistence type="predicted"/>
<accession>A0A4S2GW95</accession>
<organism evidence="4 5">
    <name type="scientific">Marinicauda algicola</name>
    <dbReference type="NCBI Taxonomy" id="2029849"/>
    <lineage>
        <taxon>Bacteria</taxon>
        <taxon>Pseudomonadati</taxon>
        <taxon>Pseudomonadota</taxon>
        <taxon>Alphaproteobacteria</taxon>
        <taxon>Maricaulales</taxon>
        <taxon>Maricaulaceae</taxon>
        <taxon>Marinicauda</taxon>
    </lineage>
</organism>
<dbReference type="GO" id="GO:0004519">
    <property type="term" value="F:endonuclease activity"/>
    <property type="evidence" value="ECO:0007669"/>
    <property type="project" value="InterPro"/>
</dbReference>
<evidence type="ECO:0000313" key="4">
    <source>
        <dbReference type="EMBL" id="TGY87345.1"/>
    </source>
</evidence>
<dbReference type="InterPro" id="IPR046461">
    <property type="entry name" value="TerL_ATPase"/>
</dbReference>
<dbReference type="InterPro" id="IPR046462">
    <property type="entry name" value="TerL_nuclease"/>
</dbReference>
<gene>
    <name evidence="4" type="ORF">E5163_14855</name>
</gene>
<dbReference type="Pfam" id="PF03354">
    <property type="entry name" value="TerL_ATPase"/>
    <property type="match status" value="1"/>
</dbReference>
<evidence type="ECO:0000313" key="5">
    <source>
        <dbReference type="Proteomes" id="UP000308054"/>
    </source>
</evidence>
<protein>
    <submittedName>
        <fullName evidence="4">Terminase large subunit</fullName>
    </submittedName>
</protein>
<feature type="domain" description="Terminase large subunit-like endonuclease" evidence="3">
    <location>
        <begin position="250"/>
        <end position="529"/>
    </location>
</feature>
<dbReference type="InterPro" id="IPR027417">
    <property type="entry name" value="P-loop_NTPase"/>
</dbReference>
<dbReference type="Pfam" id="PF20441">
    <property type="entry name" value="TerL_nuclease"/>
    <property type="match status" value="1"/>
</dbReference>
<dbReference type="AlphaFoldDB" id="A0A4S2GW95"/>
<feature type="region of interest" description="Disordered" evidence="1">
    <location>
        <begin position="1"/>
        <end position="26"/>
    </location>
</feature>
<dbReference type="PANTHER" id="PTHR41287">
    <property type="match status" value="1"/>
</dbReference>
<feature type="domain" description="Terminase large subunit-like ATPase" evidence="2">
    <location>
        <begin position="85"/>
        <end position="225"/>
    </location>
</feature>
<dbReference type="PANTHER" id="PTHR41287:SF1">
    <property type="entry name" value="PROTEIN YMFN"/>
    <property type="match status" value="1"/>
</dbReference>
<dbReference type="Proteomes" id="UP000308054">
    <property type="component" value="Unassembled WGS sequence"/>
</dbReference>
<keyword evidence="5" id="KW-1185">Reference proteome</keyword>
<evidence type="ECO:0000259" key="2">
    <source>
        <dbReference type="Pfam" id="PF03354"/>
    </source>
</evidence>
<name>A0A4S2GW95_9PROT</name>
<dbReference type="EMBL" id="SRXW01000006">
    <property type="protein sequence ID" value="TGY87345.1"/>
    <property type="molecule type" value="Genomic_DNA"/>
</dbReference>
<evidence type="ECO:0000259" key="3">
    <source>
        <dbReference type="Pfam" id="PF20441"/>
    </source>
</evidence>
<dbReference type="OrthoDB" id="9760250at2"/>
<reference evidence="4 5" key="1">
    <citation type="journal article" date="2017" name="Int. J. Syst. Evol. Microbiol.">
        <title>Marinicauda algicola sp. nov., isolated from a marine red alga Rhodosorus marinus.</title>
        <authorList>
            <person name="Jeong S.E."/>
            <person name="Jeon S.H."/>
            <person name="Chun B.H."/>
            <person name="Kim D.W."/>
            <person name="Jeon C.O."/>
        </authorList>
    </citation>
    <scope>NUCLEOTIDE SEQUENCE [LARGE SCALE GENOMIC DNA]</scope>
    <source>
        <strain evidence="4 5">JCM 31718</strain>
    </source>
</reference>
<sequence length="548" mass="60893">MGLRGPGASRARAAREAARQSRRRMPWKKKGLSRVERVIAFLEWLPITKGKLAGTKMKLLPEQREFVEAVYGRKDVRLGIKSEPRGNGKSGLCSGLALCHLLGPEAEPRGEVYSAAIDRQQAGILFNEMEAIILAVPEFAAAVNIQRFHKRIEVTDPDHPGAYSTYEALSQDARRAHGLAPSLWIYDELAQARSRELLDNLQTAMGKRNRSLGLIISTQAPDDLHPLSQILDDALATKDPGIVVHLTCAPDDADAFAEETIRACNPAADVFLDIGTILKEAERARRIPAFEPAFRNLRLNQRVDANAESRIVTRPVWEACGGAMIDPEELAGRTCYGALDLSGKHDLTSLTLVFPNDEPEPVYDILAFFWTPEGQMEARPDREREIMRTWIDAGFITATPGATIRYRYMAEQIAELRRRFDIKAIGFDRWRIDDFKADMEEEGLDDLPLEPHGQGFKDMAPAIDQLAECALTGRLRHGDNPVLTACVANAITVSDPAGNLKIDKERSNKRALLRIDGAVTLAMALNVAKRFEGEVQQDIPEDYEVTVI</sequence>
<dbReference type="Gene3D" id="3.40.50.300">
    <property type="entry name" value="P-loop containing nucleotide triphosphate hydrolases"/>
    <property type="match status" value="1"/>
</dbReference>
<comment type="caution">
    <text evidence="4">The sequence shown here is derived from an EMBL/GenBank/DDBJ whole genome shotgun (WGS) entry which is preliminary data.</text>
</comment>
<evidence type="ECO:0000256" key="1">
    <source>
        <dbReference type="SAM" id="MobiDB-lite"/>
    </source>
</evidence>